<protein>
    <submittedName>
        <fullName evidence="1">Uncharacterized protein</fullName>
    </submittedName>
</protein>
<organism evidence="1 2">
    <name type="scientific">Actinomadura rubrisoli</name>
    <dbReference type="NCBI Taxonomy" id="2530368"/>
    <lineage>
        <taxon>Bacteria</taxon>
        <taxon>Bacillati</taxon>
        <taxon>Actinomycetota</taxon>
        <taxon>Actinomycetes</taxon>
        <taxon>Streptosporangiales</taxon>
        <taxon>Thermomonosporaceae</taxon>
        <taxon>Actinomadura</taxon>
    </lineage>
</organism>
<accession>A0A4R4ZJ44</accession>
<evidence type="ECO:0000313" key="2">
    <source>
        <dbReference type="Proteomes" id="UP000294513"/>
    </source>
</evidence>
<dbReference type="EMBL" id="SMKU01000709">
    <property type="protein sequence ID" value="TDD58633.1"/>
    <property type="molecule type" value="Genomic_DNA"/>
</dbReference>
<proteinExistence type="predicted"/>
<gene>
    <name evidence="1" type="ORF">E1298_47015</name>
</gene>
<dbReference type="OrthoDB" id="4159887at2"/>
<sequence length="199" mass="22275">MSAAGVPARASGSPQAEIFATDNTAIITDPADPRLRTHLHRFDRQVRRIVHDNGARTRRSALLDGVFWSSDLQQVTYERSRRFDVDRTDMIELRHIAGLVRKEFHQESVLTFEYLPRTSPRADAVRIEVPGLDVRRLHDGLVADPAARDELFGGSVTMRGQLILVAELADLDVARAFVTRIGGDWNGAAIRYGDREFVG</sequence>
<name>A0A4R4ZJ44_9ACTN</name>
<keyword evidence="2" id="KW-1185">Reference proteome</keyword>
<dbReference type="Proteomes" id="UP000294513">
    <property type="component" value="Unassembled WGS sequence"/>
</dbReference>
<reference evidence="1 2" key="1">
    <citation type="submission" date="2019-03" db="EMBL/GenBank/DDBJ databases">
        <title>Draft genome sequences of novel Actinobacteria.</title>
        <authorList>
            <person name="Sahin N."/>
            <person name="Ay H."/>
            <person name="Saygin H."/>
        </authorList>
    </citation>
    <scope>NUCLEOTIDE SEQUENCE [LARGE SCALE GENOMIC DNA]</scope>
    <source>
        <strain evidence="1 2">H3C3</strain>
    </source>
</reference>
<evidence type="ECO:0000313" key="1">
    <source>
        <dbReference type="EMBL" id="TDD58633.1"/>
    </source>
</evidence>
<dbReference type="AlphaFoldDB" id="A0A4R4ZJ44"/>
<comment type="caution">
    <text evidence="1">The sequence shown here is derived from an EMBL/GenBank/DDBJ whole genome shotgun (WGS) entry which is preliminary data.</text>
</comment>